<sequence>MITFRVNIPLNIALDKAEPAAPATAWRAFEERWVRRNNVRTLTTTGGLAALVVTLALT</sequence>
<dbReference type="AlphaFoldDB" id="A0A7W9KM25"/>
<dbReference type="Proteomes" id="UP000585638">
    <property type="component" value="Unassembled WGS sequence"/>
</dbReference>
<reference evidence="1 2" key="1">
    <citation type="submission" date="2020-08" db="EMBL/GenBank/DDBJ databases">
        <title>Sequencing the genomes of 1000 actinobacteria strains.</title>
        <authorList>
            <person name="Klenk H.-P."/>
        </authorList>
    </citation>
    <scope>NUCLEOTIDE SEQUENCE [LARGE SCALE GENOMIC DNA]</scope>
    <source>
        <strain evidence="1 2">DSM 43851</strain>
    </source>
</reference>
<evidence type="ECO:0000313" key="2">
    <source>
        <dbReference type="Proteomes" id="UP000585638"/>
    </source>
</evidence>
<protein>
    <submittedName>
        <fullName evidence="1">Putative membrane protein</fullName>
    </submittedName>
</protein>
<accession>A0A7W9KM25</accession>
<dbReference type="Pfam" id="PF08592">
    <property type="entry name" value="Anthrone_oxy"/>
    <property type="match status" value="1"/>
</dbReference>
<gene>
    <name evidence="1" type="ORF">BJ998_006166</name>
</gene>
<keyword evidence="2" id="KW-1185">Reference proteome</keyword>
<evidence type="ECO:0000313" key="1">
    <source>
        <dbReference type="EMBL" id="MBB5894970.1"/>
    </source>
</evidence>
<dbReference type="InterPro" id="IPR013901">
    <property type="entry name" value="Anthrone_oxy"/>
</dbReference>
<comment type="caution">
    <text evidence="1">The sequence shown here is derived from an EMBL/GenBank/DDBJ whole genome shotgun (WGS) entry which is preliminary data.</text>
</comment>
<dbReference type="EMBL" id="JACHIR010000001">
    <property type="protein sequence ID" value="MBB5894970.1"/>
    <property type="molecule type" value="Genomic_DNA"/>
</dbReference>
<organism evidence="1 2">
    <name type="scientific">Kutzneria kofuensis</name>
    <dbReference type="NCBI Taxonomy" id="103725"/>
    <lineage>
        <taxon>Bacteria</taxon>
        <taxon>Bacillati</taxon>
        <taxon>Actinomycetota</taxon>
        <taxon>Actinomycetes</taxon>
        <taxon>Pseudonocardiales</taxon>
        <taxon>Pseudonocardiaceae</taxon>
        <taxon>Kutzneria</taxon>
    </lineage>
</organism>
<name>A0A7W9KM25_9PSEU</name>
<proteinExistence type="predicted"/>